<dbReference type="Pfam" id="PF12697">
    <property type="entry name" value="Abhydrolase_6"/>
    <property type="match status" value="1"/>
</dbReference>
<dbReference type="InterPro" id="IPR029058">
    <property type="entry name" value="AB_hydrolase_fold"/>
</dbReference>
<keyword evidence="4" id="KW-1185">Reference proteome</keyword>
<feature type="chain" id="PRO_5004084940" evidence="1">
    <location>
        <begin position="21"/>
        <end position="379"/>
    </location>
</feature>
<organism evidence="3 4">
    <name type="scientific">Eutypa lata (strain UCR-EL1)</name>
    <name type="common">Grapevine dieback disease fungus</name>
    <name type="synonym">Eutypa armeniacae</name>
    <dbReference type="NCBI Taxonomy" id="1287681"/>
    <lineage>
        <taxon>Eukaryota</taxon>
        <taxon>Fungi</taxon>
        <taxon>Dikarya</taxon>
        <taxon>Ascomycota</taxon>
        <taxon>Pezizomycotina</taxon>
        <taxon>Sordariomycetes</taxon>
        <taxon>Xylariomycetidae</taxon>
        <taxon>Xylariales</taxon>
        <taxon>Diatrypaceae</taxon>
        <taxon>Eutypa</taxon>
    </lineage>
</organism>
<evidence type="ECO:0000256" key="1">
    <source>
        <dbReference type="SAM" id="SignalP"/>
    </source>
</evidence>
<feature type="signal peptide" evidence="1">
    <location>
        <begin position="1"/>
        <end position="20"/>
    </location>
</feature>
<evidence type="ECO:0000313" key="3">
    <source>
        <dbReference type="EMBL" id="EMR67713.1"/>
    </source>
</evidence>
<gene>
    <name evidence="3" type="ORF">UCREL1_5281</name>
</gene>
<dbReference type="KEGG" id="ela:UCREL1_5281"/>
<proteinExistence type="predicted"/>
<name>M7ST95_EUTLA</name>
<dbReference type="EMBL" id="KB706373">
    <property type="protein sequence ID" value="EMR67713.1"/>
    <property type="molecule type" value="Genomic_DNA"/>
</dbReference>
<dbReference type="SUPFAM" id="SSF53474">
    <property type="entry name" value="alpha/beta-Hydrolases"/>
    <property type="match status" value="1"/>
</dbReference>
<accession>M7ST95</accession>
<dbReference type="AlphaFoldDB" id="M7ST95"/>
<keyword evidence="1" id="KW-0732">Signal</keyword>
<evidence type="ECO:0000313" key="4">
    <source>
        <dbReference type="Proteomes" id="UP000012174"/>
    </source>
</evidence>
<sequence>MARIGLLVLVAASTVSLVTCLCQNLTIPLSISAQNAKFAFTVPSSNIEVTDFILNLAQQGGSFASDVQTGSAMVSGNYSIAAQYCTPDSGLVKGLQILTHGVGFDRSYWDLPINNYNYSYVAQALERGYGTFAYDRLGIGQSSHGEPLNEIQSTLEVAALRALTTGLRDLTLPGIVDSYSKIFHVGHSFGSIQSYGLTAEVAAEGNGENISDGIALTGFTSAPQFVPYFLYGGQFVSAPTLPALQASYANGYLAAGSESAVQSNFFAPGTFEPEMLALAMQTGQPVTVGELLTLAAPASAPNGYAGPVLVVTGNRDIPFCGGNCTTSNSSYPALVQSNFANASNFQATVVPGAGHGLNLEYTHPITYGAILDFFDKYAT</sequence>
<protein>
    <submittedName>
        <fullName evidence="3">Putative alpha beta fold family protein</fullName>
    </submittedName>
</protein>
<dbReference type="HOGENOM" id="CLU_034763_1_0_1"/>
<dbReference type="Proteomes" id="UP000012174">
    <property type="component" value="Unassembled WGS sequence"/>
</dbReference>
<evidence type="ECO:0000259" key="2">
    <source>
        <dbReference type="Pfam" id="PF12697"/>
    </source>
</evidence>
<dbReference type="eggNOG" id="ENOG502SJ2N">
    <property type="taxonomic scope" value="Eukaryota"/>
</dbReference>
<dbReference type="OrthoDB" id="190201at2759"/>
<dbReference type="OMA" id="FCGGDCL"/>
<dbReference type="Gene3D" id="3.40.50.1820">
    <property type="entry name" value="alpha/beta hydrolase"/>
    <property type="match status" value="1"/>
</dbReference>
<dbReference type="InterPro" id="IPR000073">
    <property type="entry name" value="AB_hydrolase_1"/>
</dbReference>
<feature type="domain" description="AB hydrolase-1" evidence="2">
    <location>
        <begin position="97"/>
        <end position="360"/>
    </location>
</feature>
<reference evidence="4" key="1">
    <citation type="journal article" date="2013" name="Genome Announc.">
        <title>Draft genome sequence of the grapevine dieback fungus Eutypa lata UCR-EL1.</title>
        <authorList>
            <person name="Blanco-Ulate B."/>
            <person name="Rolshausen P.E."/>
            <person name="Cantu D."/>
        </authorList>
    </citation>
    <scope>NUCLEOTIDE SEQUENCE [LARGE SCALE GENOMIC DNA]</scope>
    <source>
        <strain evidence="4">UCR-EL1</strain>
    </source>
</reference>